<name>A0A939PB33_9ACTN</name>
<dbReference type="GO" id="GO:0008703">
    <property type="term" value="F:5-amino-6-(5-phosphoribosylamino)uracil reductase activity"/>
    <property type="evidence" value="ECO:0007669"/>
    <property type="project" value="InterPro"/>
</dbReference>
<dbReference type="Gene3D" id="3.40.430.10">
    <property type="entry name" value="Dihydrofolate Reductase, subunit A"/>
    <property type="match status" value="1"/>
</dbReference>
<dbReference type="Pfam" id="PF01872">
    <property type="entry name" value="RibD_C"/>
    <property type="match status" value="1"/>
</dbReference>
<dbReference type="GO" id="GO:0009231">
    <property type="term" value="P:riboflavin biosynthetic process"/>
    <property type="evidence" value="ECO:0007669"/>
    <property type="project" value="InterPro"/>
</dbReference>
<dbReference type="InterPro" id="IPR002734">
    <property type="entry name" value="RibDG_C"/>
</dbReference>
<dbReference type="AlphaFoldDB" id="A0A939PB33"/>
<gene>
    <name evidence="2" type="ORF">J4573_18790</name>
</gene>
<dbReference type="PANTHER" id="PTHR38011:SF11">
    <property type="entry name" value="2,5-DIAMINO-6-RIBOSYLAMINO-4(3H)-PYRIMIDINONE 5'-PHOSPHATE REDUCTASE"/>
    <property type="match status" value="1"/>
</dbReference>
<sequence length="192" mass="21227">MGKLIISENVTLDGVTQDPTGEEGLGHGSWFFDISDKDREAWTKVELAEAMAAEALLLGRRTDEWFATRWLARTGEWADRLNGMPKYVVSSTIDEPRWGHGTVISGDVAKEVSKLKEQLDGDLVVYASLPLVHTLMENDLVDELRLTVYPVVLGSGNRLFGEAGRKATMRLTNTQPLGDSLVHLTYKTVPNA</sequence>
<feature type="domain" description="Bacterial bifunctional deaminase-reductase C-terminal" evidence="1">
    <location>
        <begin position="3"/>
        <end position="181"/>
    </location>
</feature>
<dbReference type="Proteomes" id="UP000669179">
    <property type="component" value="Unassembled WGS sequence"/>
</dbReference>
<comment type="caution">
    <text evidence="2">The sequence shown here is derived from an EMBL/GenBank/DDBJ whole genome shotgun (WGS) entry which is preliminary data.</text>
</comment>
<dbReference type="SUPFAM" id="SSF53597">
    <property type="entry name" value="Dihydrofolate reductase-like"/>
    <property type="match status" value="1"/>
</dbReference>
<evidence type="ECO:0000259" key="1">
    <source>
        <dbReference type="Pfam" id="PF01872"/>
    </source>
</evidence>
<protein>
    <submittedName>
        <fullName evidence="2">Dihydrofolate reductase family protein</fullName>
    </submittedName>
</protein>
<keyword evidence="3" id="KW-1185">Reference proteome</keyword>
<evidence type="ECO:0000313" key="2">
    <source>
        <dbReference type="EMBL" id="MBO2449158.1"/>
    </source>
</evidence>
<dbReference type="EMBL" id="JAGEOJ010000007">
    <property type="protein sequence ID" value="MBO2449158.1"/>
    <property type="molecule type" value="Genomic_DNA"/>
</dbReference>
<dbReference type="InterPro" id="IPR050765">
    <property type="entry name" value="Riboflavin_Biosynth_HTPR"/>
</dbReference>
<dbReference type="PANTHER" id="PTHR38011">
    <property type="entry name" value="DIHYDROFOLATE REDUCTASE FAMILY PROTEIN (AFU_ORTHOLOGUE AFUA_8G06820)"/>
    <property type="match status" value="1"/>
</dbReference>
<accession>A0A939PB33</accession>
<organism evidence="2 3">
    <name type="scientific">Actinomadura barringtoniae</name>
    <dbReference type="NCBI Taxonomy" id="1427535"/>
    <lineage>
        <taxon>Bacteria</taxon>
        <taxon>Bacillati</taxon>
        <taxon>Actinomycetota</taxon>
        <taxon>Actinomycetes</taxon>
        <taxon>Streptosporangiales</taxon>
        <taxon>Thermomonosporaceae</taxon>
        <taxon>Actinomadura</taxon>
    </lineage>
</organism>
<dbReference type="RefSeq" id="WP_208257008.1">
    <property type="nucleotide sequence ID" value="NZ_JAGEOJ010000007.1"/>
</dbReference>
<reference evidence="2" key="1">
    <citation type="submission" date="2021-03" db="EMBL/GenBank/DDBJ databases">
        <authorList>
            <person name="Kanchanasin P."/>
            <person name="Saeng-In P."/>
            <person name="Phongsopitanun W."/>
            <person name="Yuki M."/>
            <person name="Kudo T."/>
            <person name="Ohkuma M."/>
            <person name="Tanasupawat S."/>
        </authorList>
    </citation>
    <scope>NUCLEOTIDE SEQUENCE</scope>
    <source>
        <strain evidence="2">GKU 128</strain>
    </source>
</reference>
<evidence type="ECO:0000313" key="3">
    <source>
        <dbReference type="Proteomes" id="UP000669179"/>
    </source>
</evidence>
<dbReference type="InterPro" id="IPR024072">
    <property type="entry name" value="DHFR-like_dom_sf"/>
</dbReference>
<proteinExistence type="predicted"/>